<accession>A0A137SRL2</accession>
<evidence type="ECO:0000256" key="1">
    <source>
        <dbReference type="SAM" id="SignalP"/>
    </source>
</evidence>
<feature type="chain" id="PRO_5007480936" description="Lipoprotein" evidence="1">
    <location>
        <begin position="26"/>
        <end position="254"/>
    </location>
</feature>
<dbReference type="PROSITE" id="PS51257">
    <property type="entry name" value="PROKAR_LIPOPROTEIN"/>
    <property type="match status" value="1"/>
</dbReference>
<name>A0A137SRL2_9BACT</name>
<sequence length="254" mass="28990">MKRIIFNTLIVAALVITGMTLTSCTSDPERPENEINNKHHEDPTSAVFTLIEGTLKEGKLFSADLTPNDVTLADSKQTIIYAVDATHSKKKQGFHIDPAKGATKFVVKNTEDNPNTVYLLKLDYYNVKHELMNDQFFLNQQDRIHQHFFQLYKKDQNGISIRETDKRKLPFDYVYADEFNNSFIGKTNPMGFKGFIVFKEKGRKFELKVALMHAGNASKFDNNHKASEFYTPSPSQIANSLWDFTAALPIEVQE</sequence>
<dbReference type="Proteomes" id="UP000070093">
    <property type="component" value="Unassembled WGS sequence"/>
</dbReference>
<dbReference type="PATRIC" id="fig|28125.4.peg.2121"/>
<comment type="caution">
    <text evidence="2">The sequence shown here is derived from an EMBL/GenBank/DDBJ whole genome shotgun (WGS) entry which is preliminary data.</text>
</comment>
<dbReference type="STRING" id="28125.HMPREF3202_02124"/>
<gene>
    <name evidence="2" type="ORF">HMPREF3202_02124</name>
</gene>
<evidence type="ECO:0000313" key="3">
    <source>
        <dbReference type="Proteomes" id="UP000070093"/>
    </source>
</evidence>
<proteinExistence type="predicted"/>
<evidence type="ECO:0000313" key="2">
    <source>
        <dbReference type="EMBL" id="KXO15029.1"/>
    </source>
</evidence>
<protein>
    <recommendedName>
        <fullName evidence="4">Lipoprotein</fullName>
    </recommendedName>
</protein>
<keyword evidence="1" id="KW-0732">Signal</keyword>
<feature type="signal peptide" evidence="1">
    <location>
        <begin position="1"/>
        <end position="25"/>
    </location>
</feature>
<dbReference type="AlphaFoldDB" id="A0A137SRL2"/>
<dbReference type="RefSeq" id="WP_065425630.1">
    <property type="nucleotide sequence ID" value="NZ_JUWN01000303.1"/>
</dbReference>
<organism evidence="2 3">
    <name type="scientific">Prevotella bivia</name>
    <dbReference type="NCBI Taxonomy" id="28125"/>
    <lineage>
        <taxon>Bacteria</taxon>
        <taxon>Pseudomonadati</taxon>
        <taxon>Bacteroidota</taxon>
        <taxon>Bacteroidia</taxon>
        <taxon>Bacteroidales</taxon>
        <taxon>Prevotellaceae</taxon>
        <taxon>Prevotella</taxon>
    </lineage>
</organism>
<evidence type="ECO:0008006" key="4">
    <source>
        <dbReference type="Google" id="ProtNLM"/>
    </source>
</evidence>
<reference evidence="2 3" key="1">
    <citation type="submission" date="2016-02" db="EMBL/GenBank/DDBJ databases">
        <authorList>
            <person name="Wen L."/>
            <person name="He K."/>
            <person name="Yang H."/>
        </authorList>
    </citation>
    <scope>NUCLEOTIDE SEQUENCE [LARGE SCALE GENOMIC DNA]</scope>
    <source>
        <strain evidence="2 3">GED7880</strain>
    </source>
</reference>
<dbReference type="EMBL" id="LTAG01000119">
    <property type="protein sequence ID" value="KXO15029.1"/>
    <property type="molecule type" value="Genomic_DNA"/>
</dbReference>